<keyword evidence="1" id="KW-0961">Cell wall biogenesis/degradation</keyword>
<proteinExistence type="predicted"/>
<dbReference type="PROSITE" id="PS52029">
    <property type="entry name" value="LD_TPASE"/>
    <property type="match status" value="1"/>
</dbReference>
<feature type="active site" description="Nucleophile" evidence="1">
    <location>
        <position position="142"/>
    </location>
</feature>
<name>A0ABS6BML6_9SPHN</name>
<keyword evidence="5" id="KW-1185">Reference proteome</keyword>
<evidence type="ECO:0000256" key="2">
    <source>
        <dbReference type="SAM" id="SignalP"/>
    </source>
</evidence>
<evidence type="ECO:0000313" key="4">
    <source>
        <dbReference type="EMBL" id="MBU3078445.1"/>
    </source>
</evidence>
<dbReference type="InterPro" id="IPR016915">
    <property type="entry name" value="UCP029342"/>
</dbReference>
<reference evidence="4 5" key="1">
    <citation type="submission" date="2021-06" db="EMBL/GenBank/DDBJ databases">
        <title>Sphingomonas sp. XMGL2, whole genome shotgun sequencing project.</title>
        <authorList>
            <person name="Zhao G."/>
            <person name="Shen L."/>
        </authorList>
    </citation>
    <scope>NUCLEOTIDE SEQUENCE [LARGE SCALE GENOMIC DNA]</scope>
    <source>
        <strain evidence="4 5">XMGL2</strain>
    </source>
</reference>
<comment type="pathway">
    <text evidence="1">Cell wall biogenesis; peptidoglycan biosynthesis.</text>
</comment>
<dbReference type="Pfam" id="PF03734">
    <property type="entry name" value="YkuD"/>
    <property type="match status" value="1"/>
</dbReference>
<dbReference type="NCBIfam" id="NF004785">
    <property type="entry name" value="PRK06132.1-2"/>
    <property type="match status" value="1"/>
</dbReference>
<feature type="signal peptide" evidence="2">
    <location>
        <begin position="1"/>
        <end position="20"/>
    </location>
</feature>
<dbReference type="CDD" id="cd16913">
    <property type="entry name" value="YkuD_like"/>
    <property type="match status" value="1"/>
</dbReference>
<accession>A0ABS6BML6</accession>
<keyword evidence="2" id="KW-0732">Signal</keyword>
<keyword evidence="1" id="KW-0573">Peptidoglycan synthesis</keyword>
<gene>
    <name evidence="4" type="ORF">KOF26_11245</name>
</gene>
<organism evidence="4 5">
    <name type="scientific">Sphingomonas quercus</name>
    <dbReference type="NCBI Taxonomy" id="2842451"/>
    <lineage>
        <taxon>Bacteria</taxon>
        <taxon>Pseudomonadati</taxon>
        <taxon>Pseudomonadota</taxon>
        <taxon>Alphaproteobacteria</taxon>
        <taxon>Sphingomonadales</taxon>
        <taxon>Sphingomonadaceae</taxon>
        <taxon>Sphingomonas</taxon>
    </lineage>
</organism>
<dbReference type="PIRSF" id="PIRSF029342">
    <property type="entry name" value="UCP029342_ErfK/YbiS/YcfS/YnhG"/>
    <property type="match status" value="1"/>
</dbReference>
<dbReference type="PANTHER" id="PTHR30582:SF2">
    <property type="entry name" value="L,D-TRANSPEPTIDASE YCIB-RELATED"/>
    <property type="match status" value="1"/>
</dbReference>
<evidence type="ECO:0000259" key="3">
    <source>
        <dbReference type="PROSITE" id="PS52029"/>
    </source>
</evidence>
<comment type="caution">
    <text evidence="4">The sequence shown here is derived from an EMBL/GenBank/DDBJ whole genome shotgun (WGS) entry which is preliminary data.</text>
</comment>
<dbReference type="EMBL" id="JAHKRT010000005">
    <property type="protein sequence ID" value="MBU3078445.1"/>
    <property type="molecule type" value="Genomic_DNA"/>
</dbReference>
<feature type="domain" description="L,D-TPase catalytic" evidence="3">
    <location>
        <begin position="57"/>
        <end position="166"/>
    </location>
</feature>
<protein>
    <submittedName>
        <fullName evidence="4">L,D-transpeptidase</fullName>
    </submittedName>
</protein>
<feature type="active site" description="Proton donor/acceptor" evidence="1">
    <location>
        <position position="129"/>
    </location>
</feature>
<dbReference type="InterPro" id="IPR050979">
    <property type="entry name" value="LD-transpeptidase"/>
</dbReference>
<dbReference type="InterPro" id="IPR005490">
    <property type="entry name" value="LD_TPept_cat_dom"/>
</dbReference>
<sequence length="325" mass="34285">MRLPLPLLLILGLAAQPLAAQPQTLTPAQPVTIEAVINALKPGQYLWAPQLAPAGPMMIVVSLAKQRAYIYRNGVIIGVSTISSGKAGKATPTGVFTILQKKVDHKSNLYNDAPMPYMQRLTWDGIAMHAGNLPGYPASHGCIRLPLAFAKLLYAETSFGLTVVITNDAPIPRLTPTPAALTGAAPAAAPAQPGQALVRWTPEKAPTGPLSIIISGADHRLIVLRNGIEIGSTPVSFSEPVALPAAYVLKNVDADGAHWLTMSLPWDKAAASRTVTPEERAKLALPEDFRLKLLAILEPGATVVVTPDTLRAGSTGKPITVIAEQ</sequence>
<evidence type="ECO:0000256" key="1">
    <source>
        <dbReference type="PROSITE-ProRule" id="PRU01373"/>
    </source>
</evidence>
<evidence type="ECO:0000313" key="5">
    <source>
        <dbReference type="Proteomes" id="UP000776276"/>
    </source>
</evidence>
<keyword evidence="1" id="KW-0133">Cell shape</keyword>
<dbReference type="RefSeq" id="WP_216324670.1">
    <property type="nucleotide sequence ID" value="NZ_JAHKRT010000005.1"/>
</dbReference>
<dbReference type="PANTHER" id="PTHR30582">
    <property type="entry name" value="L,D-TRANSPEPTIDASE"/>
    <property type="match status" value="1"/>
</dbReference>
<dbReference type="Proteomes" id="UP000776276">
    <property type="component" value="Unassembled WGS sequence"/>
</dbReference>
<feature type="chain" id="PRO_5047094653" evidence="2">
    <location>
        <begin position="21"/>
        <end position="325"/>
    </location>
</feature>